<evidence type="ECO:0000256" key="4">
    <source>
        <dbReference type="SAM" id="SignalP"/>
    </source>
</evidence>
<dbReference type="RefSeq" id="WP_265617854.1">
    <property type="nucleotide sequence ID" value="NZ_JAPFRD010000011.1"/>
</dbReference>
<sequence>MKIKTTLAVLSMIAICAHATEERTVNNGNLVLQNIPEIPEQVVDNLNQYQNIRSAPFEAFSKDGDSVFITTRFGDVGQLHRVDMPAGARHQVTFFKEPIGAVARQPHADSIAFTMDAGGSENSQVFLLDPNTAKSTMLTDGTSRNGALQWSKSGQWLAYQSTERNGRSNDIWMMDPTQPEKRRVVLESTDGSWWGPADWNKEDSKILAQQYISASDSRVYLLDVESGEKTLLDGSDTSPSVNYALAFSANDNGYFITTNQKSEFTQLAYRDMQQNKLTIITDKINWNVEGFAISNDGKRAAFTTNEDGISKLYLLNTDTFKYEQVKAIPVGLIGGIEFSPDDSKLAMTLNTAQTPSDTFVLDLTGEPTQYGKLTRWTHSEVGGLNTDNFTLPELVRYPSFDERQIPAFVYKPKADGPRPVIISIHGGPEGQSRPAFASTYQLWMDTLGAAVVVPNVRGSSGYGKEYINLDNGFNREDSVKDIGALLDWIATQPDLDENRVAVFGGSYGGYMVLASAVHYSDRLSAAVDIVGISNFVTFLKNTKDYRRDLRRVEYGDERDQKMHDFLQKISPSNNVDKINVPMFVIQGENDPRVPVSEAEQIVKALRDKGKEVWYMNALNEGHGYRKKENRDVYQQAVVMFFEEHLLKPRSTQ</sequence>
<organism evidence="7 8">
    <name type="scientific">Alteromonas aquimaris</name>
    <dbReference type="NCBI Taxonomy" id="2998417"/>
    <lineage>
        <taxon>Bacteria</taxon>
        <taxon>Pseudomonadati</taxon>
        <taxon>Pseudomonadota</taxon>
        <taxon>Gammaproteobacteria</taxon>
        <taxon>Alteromonadales</taxon>
        <taxon>Alteromonadaceae</taxon>
        <taxon>Alteromonas/Salinimonas group</taxon>
        <taxon>Alteromonas</taxon>
    </lineage>
</organism>
<evidence type="ECO:0000259" key="6">
    <source>
        <dbReference type="Pfam" id="PF02897"/>
    </source>
</evidence>
<dbReference type="PRINTS" id="PR00862">
    <property type="entry name" value="PROLIGOPTASE"/>
</dbReference>
<keyword evidence="1" id="KW-0645">Protease</keyword>
<feature type="domain" description="Peptidase S9A N-terminal" evidence="6">
    <location>
        <begin position="101"/>
        <end position="366"/>
    </location>
</feature>
<dbReference type="EMBL" id="JAPFRD010000011">
    <property type="protein sequence ID" value="MCW8109107.1"/>
    <property type="molecule type" value="Genomic_DNA"/>
</dbReference>
<gene>
    <name evidence="7" type="ORF">OPS25_11425</name>
</gene>
<feature type="signal peptide" evidence="4">
    <location>
        <begin position="1"/>
        <end position="19"/>
    </location>
</feature>
<dbReference type="SUPFAM" id="SSF53474">
    <property type="entry name" value="alpha/beta-Hydrolases"/>
    <property type="match status" value="1"/>
</dbReference>
<evidence type="ECO:0000256" key="1">
    <source>
        <dbReference type="ARBA" id="ARBA00022670"/>
    </source>
</evidence>
<keyword evidence="2" id="KW-0378">Hydrolase</keyword>
<comment type="caution">
    <text evidence="7">The sequence shown here is derived from an EMBL/GenBank/DDBJ whole genome shotgun (WGS) entry which is preliminary data.</text>
</comment>
<evidence type="ECO:0000313" key="8">
    <source>
        <dbReference type="Proteomes" id="UP001142810"/>
    </source>
</evidence>
<reference evidence="7" key="1">
    <citation type="submission" date="2022-11" db="EMBL/GenBank/DDBJ databases">
        <title>Alteromonas sp. nov., isolated from sea water of the Qingdao.</title>
        <authorList>
            <person name="Wang Q."/>
        </authorList>
    </citation>
    <scope>NUCLEOTIDE SEQUENCE</scope>
    <source>
        <strain evidence="7">ASW11-7</strain>
    </source>
</reference>
<dbReference type="InterPro" id="IPR001375">
    <property type="entry name" value="Peptidase_S9_cat"/>
</dbReference>
<feature type="chain" id="PRO_5045957272" evidence="4">
    <location>
        <begin position="20"/>
        <end position="652"/>
    </location>
</feature>
<name>A0ABT3P8L1_9ALTE</name>
<evidence type="ECO:0000256" key="2">
    <source>
        <dbReference type="ARBA" id="ARBA00022801"/>
    </source>
</evidence>
<accession>A0ABT3P8L1</accession>
<keyword evidence="8" id="KW-1185">Reference proteome</keyword>
<dbReference type="PANTHER" id="PTHR42776:SF27">
    <property type="entry name" value="DIPEPTIDYL PEPTIDASE FAMILY MEMBER 6"/>
    <property type="match status" value="1"/>
</dbReference>
<dbReference type="InterPro" id="IPR029058">
    <property type="entry name" value="AB_hydrolase_fold"/>
</dbReference>
<evidence type="ECO:0000256" key="3">
    <source>
        <dbReference type="ARBA" id="ARBA00022825"/>
    </source>
</evidence>
<dbReference type="Proteomes" id="UP001142810">
    <property type="component" value="Unassembled WGS sequence"/>
</dbReference>
<dbReference type="SUPFAM" id="SSF82171">
    <property type="entry name" value="DPP6 N-terminal domain-like"/>
    <property type="match status" value="1"/>
</dbReference>
<dbReference type="Gene3D" id="3.40.50.1820">
    <property type="entry name" value="alpha/beta hydrolase"/>
    <property type="match status" value="1"/>
</dbReference>
<dbReference type="InterPro" id="IPR023302">
    <property type="entry name" value="Pept_S9A_N"/>
</dbReference>
<protein>
    <submittedName>
        <fullName evidence="7">S9 family peptidase</fullName>
    </submittedName>
</protein>
<dbReference type="InterPro" id="IPR011042">
    <property type="entry name" value="6-blade_b-propeller_TolB-like"/>
</dbReference>
<proteinExistence type="predicted"/>
<dbReference type="Pfam" id="PF02897">
    <property type="entry name" value="Peptidase_S9_N"/>
    <property type="match status" value="1"/>
</dbReference>
<feature type="domain" description="Peptidase S9 prolyl oligopeptidase catalytic" evidence="5">
    <location>
        <begin position="440"/>
        <end position="645"/>
    </location>
</feature>
<evidence type="ECO:0000313" key="7">
    <source>
        <dbReference type="EMBL" id="MCW8109107.1"/>
    </source>
</evidence>
<keyword evidence="4" id="KW-0732">Signal</keyword>
<evidence type="ECO:0000259" key="5">
    <source>
        <dbReference type="Pfam" id="PF00326"/>
    </source>
</evidence>
<keyword evidence="3" id="KW-0720">Serine protease</keyword>
<dbReference type="Pfam" id="PF00326">
    <property type="entry name" value="Peptidase_S9"/>
    <property type="match status" value="1"/>
</dbReference>
<dbReference type="Gene3D" id="2.120.10.30">
    <property type="entry name" value="TolB, C-terminal domain"/>
    <property type="match status" value="1"/>
</dbReference>
<dbReference type="InterPro" id="IPR002470">
    <property type="entry name" value="Peptidase_S9A"/>
</dbReference>
<dbReference type="PANTHER" id="PTHR42776">
    <property type="entry name" value="SERINE PEPTIDASE S9 FAMILY MEMBER"/>
    <property type="match status" value="1"/>
</dbReference>